<dbReference type="PANTHER" id="PTHR10340">
    <property type="entry name" value="SPHINGOMYELIN PHOSPHODIESTERASE"/>
    <property type="match status" value="1"/>
</dbReference>
<feature type="signal peptide" evidence="14">
    <location>
        <begin position="1"/>
        <end position="20"/>
    </location>
</feature>
<evidence type="ECO:0000256" key="13">
    <source>
        <dbReference type="SAM" id="MobiDB-lite"/>
    </source>
</evidence>
<gene>
    <name evidence="15" type="primary">epp-1</name>
    <name evidence="15" type="ORF">LARI1_G007346</name>
</gene>
<evidence type="ECO:0000256" key="3">
    <source>
        <dbReference type="ARBA" id="ARBA00012459"/>
    </source>
</evidence>
<dbReference type="Gene3D" id="3.60.21.10">
    <property type="match status" value="1"/>
</dbReference>
<keyword evidence="6" id="KW-0812">Transmembrane</keyword>
<comment type="function">
    <text evidence="12">Catalyzes the hydrolysis of inorganic polyphosphate (polyP) chains of many hundreds of phosphate residues into shorter lengths.</text>
</comment>
<feature type="compositionally biased region" description="Basic residues" evidence="13">
    <location>
        <begin position="648"/>
        <end position="658"/>
    </location>
</feature>
<protein>
    <recommendedName>
        <fullName evidence="4 12">Endopolyphosphatase</fullName>
        <ecNumber evidence="3 12">3.6.1.10</ecNumber>
    </recommendedName>
</protein>
<feature type="region of interest" description="Disordered" evidence="13">
    <location>
        <begin position="487"/>
        <end position="518"/>
    </location>
</feature>
<name>A0A8T9BEN7_9HELO</name>
<feature type="region of interest" description="Disordered" evidence="13">
    <location>
        <begin position="557"/>
        <end position="577"/>
    </location>
</feature>
<comment type="subcellular location">
    <subcellularLocation>
        <location evidence="1">Vacuole membrane</location>
        <topology evidence="1">Single-pass type II membrane protein</topology>
    </subcellularLocation>
</comment>
<evidence type="ECO:0000256" key="5">
    <source>
        <dbReference type="ARBA" id="ARBA00022554"/>
    </source>
</evidence>
<dbReference type="GO" id="GO:0005774">
    <property type="term" value="C:vacuolar membrane"/>
    <property type="evidence" value="ECO:0007669"/>
    <property type="project" value="UniProtKB-SubCell"/>
</dbReference>
<dbReference type="GO" id="GO:0006798">
    <property type="term" value="P:polyphosphate catabolic process"/>
    <property type="evidence" value="ECO:0007669"/>
    <property type="project" value="TreeGrafter"/>
</dbReference>
<dbReference type="SUPFAM" id="SSF56300">
    <property type="entry name" value="Metallo-dependent phosphatases"/>
    <property type="match status" value="1"/>
</dbReference>
<evidence type="ECO:0000256" key="4">
    <source>
        <dbReference type="ARBA" id="ARBA00014458"/>
    </source>
</evidence>
<keyword evidence="5 12" id="KW-0926">Vacuole</keyword>
<dbReference type="EC" id="3.6.1.10" evidence="3 12"/>
<feature type="region of interest" description="Disordered" evidence="13">
    <location>
        <begin position="631"/>
        <end position="658"/>
    </location>
</feature>
<proteinExistence type="inferred from homology"/>
<dbReference type="Proteomes" id="UP000469559">
    <property type="component" value="Unassembled WGS sequence"/>
</dbReference>
<comment type="similarity">
    <text evidence="2">Belongs to the endopolyphosphatase PPN1 family.</text>
</comment>
<keyword evidence="11" id="KW-0325">Glycoprotein</keyword>
<keyword evidence="14" id="KW-0732">Signal</keyword>
<dbReference type="InterPro" id="IPR029052">
    <property type="entry name" value="Metallo-depent_PP-like"/>
</dbReference>
<dbReference type="GO" id="GO:0004309">
    <property type="term" value="F:exopolyphosphatase activity"/>
    <property type="evidence" value="ECO:0007669"/>
    <property type="project" value="TreeGrafter"/>
</dbReference>
<evidence type="ECO:0000313" key="15">
    <source>
        <dbReference type="EMBL" id="TVY16813.1"/>
    </source>
</evidence>
<keyword evidence="10 12" id="KW-0472">Membrane</keyword>
<evidence type="ECO:0000256" key="7">
    <source>
        <dbReference type="ARBA" id="ARBA00022801"/>
    </source>
</evidence>
<comment type="catalytic activity">
    <reaction evidence="12">
        <text>[phosphate](n+1) + n H2O = (n+1) phosphate + n H(+)</text>
        <dbReference type="Rhea" id="RHEA:22452"/>
        <dbReference type="Rhea" id="RHEA-COMP:14280"/>
        <dbReference type="ChEBI" id="CHEBI:15377"/>
        <dbReference type="ChEBI" id="CHEBI:15378"/>
        <dbReference type="ChEBI" id="CHEBI:16838"/>
        <dbReference type="ChEBI" id="CHEBI:43474"/>
        <dbReference type="EC" id="3.6.1.10"/>
    </reaction>
</comment>
<keyword evidence="8" id="KW-0735">Signal-anchor</keyword>
<organism evidence="15 16">
    <name type="scientific">Lachnellula arida</name>
    <dbReference type="NCBI Taxonomy" id="1316785"/>
    <lineage>
        <taxon>Eukaryota</taxon>
        <taxon>Fungi</taxon>
        <taxon>Dikarya</taxon>
        <taxon>Ascomycota</taxon>
        <taxon>Pezizomycotina</taxon>
        <taxon>Leotiomycetes</taxon>
        <taxon>Helotiales</taxon>
        <taxon>Lachnaceae</taxon>
        <taxon>Lachnellula</taxon>
    </lineage>
</organism>
<evidence type="ECO:0000256" key="9">
    <source>
        <dbReference type="ARBA" id="ARBA00022989"/>
    </source>
</evidence>
<dbReference type="OrthoDB" id="348678at2759"/>
<keyword evidence="16" id="KW-1185">Reference proteome</keyword>
<feature type="region of interest" description="Disordered" evidence="13">
    <location>
        <begin position="379"/>
        <end position="403"/>
    </location>
</feature>
<evidence type="ECO:0000256" key="10">
    <source>
        <dbReference type="ARBA" id="ARBA00023136"/>
    </source>
</evidence>
<dbReference type="AlphaFoldDB" id="A0A8T9BEN7"/>
<evidence type="ECO:0000256" key="2">
    <source>
        <dbReference type="ARBA" id="ARBA00010399"/>
    </source>
</evidence>
<feature type="compositionally biased region" description="Basic residues" evidence="13">
    <location>
        <begin position="560"/>
        <end position="569"/>
    </location>
</feature>
<dbReference type="GO" id="GO:0008081">
    <property type="term" value="F:phosphoric diester hydrolase activity"/>
    <property type="evidence" value="ECO:0007669"/>
    <property type="project" value="TreeGrafter"/>
</dbReference>
<evidence type="ECO:0000256" key="12">
    <source>
        <dbReference type="PIRNR" id="PIRNR027093"/>
    </source>
</evidence>
<feature type="compositionally biased region" description="Basic residues" evidence="13">
    <location>
        <begin position="390"/>
        <end position="403"/>
    </location>
</feature>
<evidence type="ECO:0000256" key="14">
    <source>
        <dbReference type="SAM" id="SignalP"/>
    </source>
</evidence>
<accession>A0A8T9BEN7</accession>
<keyword evidence="9" id="KW-1133">Transmembrane helix</keyword>
<reference evidence="15 16" key="1">
    <citation type="submission" date="2018-05" db="EMBL/GenBank/DDBJ databases">
        <title>Whole genome sequencing for identification of molecular markers to develop diagnostic detection tools for the regulated plant pathogen Lachnellula willkommii.</title>
        <authorList>
            <person name="Giroux E."/>
            <person name="Bilodeau G."/>
        </authorList>
    </citation>
    <scope>NUCLEOTIDE SEQUENCE [LARGE SCALE GENOMIC DNA]</scope>
    <source>
        <strain evidence="15 16">CBS 203.66</strain>
    </source>
</reference>
<dbReference type="FunFam" id="3.60.21.10:FF:000082">
    <property type="entry name" value="Endopolyphosphatase"/>
    <property type="match status" value="1"/>
</dbReference>
<evidence type="ECO:0000256" key="1">
    <source>
        <dbReference type="ARBA" id="ARBA00004576"/>
    </source>
</evidence>
<dbReference type="GO" id="GO:0000298">
    <property type="term" value="F:endopolyphosphatase activity"/>
    <property type="evidence" value="ECO:0007669"/>
    <property type="project" value="UniProtKB-EC"/>
</dbReference>
<sequence>MRTFATFIAACTCLLQNSCATPIGSTQIALQVPLEDLTSPSSPSHHQHVPSSKRLHGRFLHITDLHPDPFYKVQSSTAEDDACHRGKGAAGVYGAESSDCDTPFALVNATFEWIEKNIRDTVDFVIWTGDSARHDSDEQIPRNQDEVLNTNRWIAGKFAEIFSKSDDPKNALTIPIISTFGNNDILPHNILLAGPNKWLKAYTDIWNKFIPEEQRHGFERGGWYYVEVIPHKLAVFSLNTLYFFSHNAAVDGCALRSEPGYEHFEWLRIQLQFMRERGMKAILTGHVPPARTDSKQLWDETCWQKYTLWLKQYRDVIVGGIYGHMNIDHFMLQDNREIGILGSATSGEVRGLMDDEFSVQSANDYLEELREHWSDLPNPAAAIKENPTKNKGKKGGKNKKDKLFKKIGGPWGERYSLTNVGPSVVPNYFPTLRVIEYNITGLDEAVTASVEKLDWPAEDYDFMDDEENHSDFDEGAENDLSIAKIQKTEGKKHKKKPTNPDLIVPSPPSKSSPPGPAYSPQTLTMLGYTQYFANLTFLNNVDYIDPDVSEDNIDAEKWHGGKHKGKHPKNPVPNPKPFQYQVEYDTFTDPIYKLKDMTVRSYIRLAHRIGQYKPEKGDEIDGILEDDVFEEDDANKSDGYDDEVNAEKKHKHKKHHRQHEKNKVWLRFIQRAFVGTLEEEELHNFEKPLQIDPWEQYSETVDIHDDEL</sequence>
<dbReference type="PIRSF" id="PIRSF027093">
    <property type="entry name" value="EndopolyPtase_N1"/>
    <property type="match status" value="1"/>
</dbReference>
<dbReference type="InterPro" id="IPR012358">
    <property type="entry name" value="EndopolyPtase_N1"/>
</dbReference>
<evidence type="ECO:0000256" key="11">
    <source>
        <dbReference type="ARBA" id="ARBA00023180"/>
    </source>
</evidence>
<evidence type="ECO:0000313" key="16">
    <source>
        <dbReference type="Proteomes" id="UP000469559"/>
    </source>
</evidence>
<dbReference type="PANTHER" id="PTHR10340:SF55">
    <property type="entry name" value="ENDOPOLYPHOSPHATASE"/>
    <property type="match status" value="1"/>
</dbReference>
<keyword evidence="7 12" id="KW-0378">Hydrolase</keyword>
<evidence type="ECO:0000256" key="8">
    <source>
        <dbReference type="ARBA" id="ARBA00022968"/>
    </source>
</evidence>
<comment type="caution">
    <text evidence="15">The sequence shown here is derived from an EMBL/GenBank/DDBJ whole genome shotgun (WGS) entry which is preliminary data.</text>
</comment>
<feature type="compositionally biased region" description="Pro residues" evidence="13">
    <location>
        <begin position="505"/>
        <end position="517"/>
    </location>
</feature>
<evidence type="ECO:0000256" key="6">
    <source>
        <dbReference type="ARBA" id="ARBA00022692"/>
    </source>
</evidence>
<dbReference type="GO" id="GO:0000324">
    <property type="term" value="C:fungal-type vacuole"/>
    <property type="evidence" value="ECO:0007669"/>
    <property type="project" value="TreeGrafter"/>
</dbReference>
<dbReference type="EMBL" id="QGMF01000323">
    <property type="protein sequence ID" value="TVY16813.1"/>
    <property type="molecule type" value="Genomic_DNA"/>
</dbReference>
<feature type="chain" id="PRO_5035867183" description="Endopolyphosphatase" evidence="14">
    <location>
        <begin position="21"/>
        <end position="708"/>
    </location>
</feature>